<reference evidence="1 2" key="1">
    <citation type="journal article" date="2019" name="Sci. Rep.">
        <title>Orb-weaving spider Araneus ventricosus genome elucidates the spidroin gene catalogue.</title>
        <authorList>
            <person name="Kono N."/>
            <person name="Nakamura H."/>
            <person name="Ohtoshi R."/>
            <person name="Moran D.A.P."/>
            <person name="Shinohara A."/>
            <person name="Yoshida Y."/>
            <person name="Fujiwara M."/>
            <person name="Mori M."/>
            <person name="Tomita M."/>
            <person name="Arakawa K."/>
        </authorList>
    </citation>
    <scope>NUCLEOTIDE SEQUENCE [LARGE SCALE GENOMIC DNA]</scope>
</reference>
<protein>
    <submittedName>
        <fullName evidence="1">Uncharacterized protein</fullName>
    </submittedName>
</protein>
<organism evidence="1 2">
    <name type="scientific">Araneus ventricosus</name>
    <name type="common">Orbweaver spider</name>
    <name type="synonym">Epeira ventricosa</name>
    <dbReference type="NCBI Taxonomy" id="182803"/>
    <lineage>
        <taxon>Eukaryota</taxon>
        <taxon>Metazoa</taxon>
        <taxon>Ecdysozoa</taxon>
        <taxon>Arthropoda</taxon>
        <taxon>Chelicerata</taxon>
        <taxon>Arachnida</taxon>
        <taxon>Araneae</taxon>
        <taxon>Araneomorphae</taxon>
        <taxon>Entelegynae</taxon>
        <taxon>Araneoidea</taxon>
        <taxon>Araneidae</taxon>
        <taxon>Araneus</taxon>
    </lineage>
</organism>
<evidence type="ECO:0000313" key="1">
    <source>
        <dbReference type="EMBL" id="GBN00139.1"/>
    </source>
</evidence>
<dbReference type="AlphaFoldDB" id="A0A4Y2KDT9"/>
<proteinExistence type="predicted"/>
<accession>A0A4Y2KDT9</accession>
<feature type="non-terminal residue" evidence="1">
    <location>
        <position position="41"/>
    </location>
</feature>
<name>A0A4Y2KDT9_ARAVE</name>
<dbReference type="Proteomes" id="UP000499080">
    <property type="component" value="Unassembled WGS sequence"/>
</dbReference>
<gene>
    <name evidence="1" type="ORF">AVEN_40764_1</name>
</gene>
<sequence length="41" mass="4520">MQRRSKLGSSVAAGRSSYLKCRSTFKKQNFAADSARISNNP</sequence>
<dbReference type="EMBL" id="BGPR01004484">
    <property type="protein sequence ID" value="GBN00139.1"/>
    <property type="molecule type" value="Genomic_DNA"/>
</dbReference>
<evidence type="ECO:0000313" key="2">
    <source>
        <dbReference type="Proteomes" id="UP000499080"/>
    </source>
</evidence>
<keyword evidence="2" id="KW-1185">Reference proteome</keyword>
<comment type="caution">
    <text evidence="1">The sequence shown here is derived from an EMBL/GenBank/DDBJ whole genome shotgun (WGS) entry which is preliminary data.</text>
</comment>